<dbReference type="Proteomes" id="UP000799437">
    <property type="component" value="Unassembled WGS sequence"/>
</dbReference>
<evidence type="ECO:0000313" key="3">
    <source>
        <dbReference type="Proteomes" id="UP000799437"/>
    </source>
</evidence>
<feature type="region of interest" description="Disordered" evidence="1">
    <location>
        <begin position="1"/>
        <end position="124"/>
    </location>
</feature>
<protein>
    <submittedName>
        <fullName evidence="2">Uncharacterized protein</fullName>
    </submittedName>
</protein>
<reference evidence="2" key="1">
    <citation type="journal article" date="2020" name="Stud. Mycol.">
        <title>101 Dothideomycetes genomes: a test case for predicting lifestyles and emergence of pathogens.</title>
        <authorList>
            <person name="Haridas S."/>
            <person name="Albert R."/>
            <person name="Binder M."/>
            <person name="Bloem J."/>
            <person name="Labutti K."/>
            <person name="Salamov A."/>
            <person name="Andreopoulos B."/>
            <person name="Baker S."/>
            <person name="Barry K."/>
            <person name="Bills G."/>
            <person name="Bluhm B."/>
            <person name="Cannon C."/>
            <person name="Castanera R."/>
            <person name="Culley D."/>
            <person name="Daum C."/>
            <person name="Ezra D."/>
            <person name="Gonzalez J."/>
            <person name="Henrissat B."/>
            <person name="Kuo A."/>
            <person name="Liang C."/>
            <person name="Lipzen A."/>
            <person name="Lutzoni F."/>
            <person name="Magnuson J."/>
            <person name="Mondo S."/>
            <person name="Nolan M."/>
            <person name="Ohm R."/>
            <person name="Pangilinan J."/>
            <person name="Park H.-J."/>
            <person name="Ramirez L."/>
            <person name="Alfaro M."/>
            <person name="Sun H."/>
            <person name="Tritt A."/>
            <person name="Yoshinaga Y."/>
            <person name="Zwiers L.-H."/>
            <person name="Turgeon B."/>
            <person name="Goodwin S."/>
            <person name="Spatafora J."/>
            <person name="Crous P."/>
            <person name="Grigoriev I."/>
        </authorList>
    </citation>
    <scope>NUCLEOTIDE SEQUENCE</scope>
    <source>
        <strain evidence="2">CBS 121739</strain>
    </source>
</reference>
<sequence>MHSHDRIASSAPHSSHRTATKRPHNPVEAGITLQSHAGQPLKRRTGRFRGPKHTHTSSRPAPIRVRWARSTQHDPFHSGEVTGTVTGTRNWSLTPPSRASIRNLPPLTKKKVRQSRGRPSVSPTFIHHLPSLSHEAFIPSQRDNDIHTYTYPPTYRYTATVCSALLLLSNGAHRQSACIYTHSELLPKRLPRAHRLFDQRHIT</sequence>
<evidence type="ECO:0000313" key="2">
    <source>
        <dbReference type="EMBL" id="KAF2759920.1"/>
    </source>
</evidence>
<dbReference type="RefSeq" id="XP_033602371.1">
    <property type="nucleotide sequence ID" value="XM_033740712.1"/>
</dbReference>
<gene>
    <name evidence="2" type="ORF">EJ05DRAFT_314750</name>
</gene>
<evidence type="ECO:0000256" key="1">
    <source>
        <dbReference type="SAM" id="MobiDB-lite"/>
    </source>
</evidence>
<organism evidence="2 3">
    <name type="scientific">Pseudovirgaria hyperparasitica</name>
    <dbReference type="NCBI Taxonomy" id="470096"/>
    <lineage>
        <taxon>Eukaryota</taxon>
        <taxon>Fungi</taxon>
        <taxon>Dikarya</taxon>
        <taxon>Ascomycota</taxon>
        <taxon>Pezizomycotina</taxon>
        <taxon>Dothideomycetes</taxon>
        <taxon>Dothideomycetes incertae sedis</taxon>
        <taxon>Acrospermales</taxon>
        <taxon>Acrospermaceae</taxon>
        <taxon>Pseudovirgaria</taxon>
    </lineage>
</organism>
<dbReference type="GeneID" id="54481766"/>
<feature type="compositionally biased region" description="Polar residues" evidence="1">
    <location>
        <begin position="81"/>
        <end position="97"/>
    </location>
</feature>
<dbReference type="AlphaFoldDB" id="A0A6A6WD79"/>
<name>A0A6A6WD79_9PEZI</name>
<keyword evidence="3" id="KW-1185">Reference proteome</keyword>
<dbReference type="EMBL" id="ML996569">
    <property type="protein sequence ID" value="KAF2759920.1"/>
    <property type="molecule type" value="Genomic_DNA"/>
</dbReference>
<feature type="compositionally biased region" description="Basic residues" evidence="1">
    <location>
        <begin position="14"/>
        <end position="24"/>
    </location>
</feature>
<accession>A0A6A6WD79</accession>
<feature type="compositionally biased region" description="Basic residues" evidence="1">
    <location>
        <begin position="41"/>
        <end position="56"/>
    </location>
</feature>
<proteinExistence type="predicted"/>